<evidence type="ECO:0000259" key="4">
    <source>
        <dbReference type="Pfam" id="PF00725"/>
    </source>
</evidence>
<dbReference type="Gene3D" id="1.10.1040.10">
    <property type="entry name" value="N-(1-d-carboxylethyl)-l-norvaline Dehydrogenase, domain 2"/>
    <property type="match status" value="1"/>
</dbReference>
<evidence type="ECO:0000313" key="6">
    <source>
        <dbReference type="EMBL" id="MCP2330590.1"/>
    </source>
</evidence>
<dbReference type="EMBL" id="AUBJ02000001">
    <property type="protein sequence ID" value="MCP2330590.1"/>
    <property type="molecule type" value="Genomic_DNA"/>
</dbReference>
<evidence type="ECO:0000256" key="3">
    <source>
        <dbReference type="ARBA" id="ARBA00023002"/>
    </source>
</evidence>
<protein>
    <submittedName>
        <fullName evidence="6">Methoxymalonate biosynthesis protein</fullName>
    </submittedName>
</protein>
<dbReference type="InterPro" id="IPR036291">
    <property type="entry name" value="NAD(P)-bd_dom_sf"/>
</dbReference>
<dbReference type="Pfam" id="PF00725">
    <property type="entry name" value="3HCDH"/>
    <property type="match status" value="1"/>
</dbReference>
<comment type="pathway">
    <text evidence="1">Lipid metabolism; butanoate metabolism.</text>
</comment>
<sequence>MTTEGSPHRLTVLGAGVMGTGITAMAVGHGVPVVLVDVDADALARARAEVLGKVRHARLMGTLPEDRAEGELVTTSSVGAECSDATAVVEATTEIPEMKAKALGEIAAAVPEGTPLISTTSGIPIDEMADWVPRPADLVGTHFMNPAYLINTVEMIRGPRTAESTMARATALLEAMARRVIVVRDAPGFVTSRLLHPMINAAARVVGEGTATVEDVDELMRGCLGHPVGPLRTADLIGIDNLVDSLVVLHERTGDESARPCELLLAKVREGNLGRKTGRGFYDYGRALS</sequence>
<feature type="domain" description="3-hydroxyacyl-CoA dehydrogenase C-terminal" evidence="4">
    <location>
        <begin position="188"/>
        <end position="284"/>
    </location>
</feature>
<evidence type="ECO:0000256" key="2">
    <source>
        <dbReference type="ARBA" id="ARBA00009463"/>
    </source>
</evidence>
<dbReference type="RefSeq" id="WP_026417938.1">
    <property type="nucleotide sequence ID" value="NZ_AUBJ02000001.1"/>
</dbReference>
<dbReference type="Proteomes" id="UP000791080">
    <property type="component" value="Unassembled WGS sequence"/>
</dbReference>
<gene>
    <name evidence="6" type="ORF">G443_000860</name>
</gene>
<dbReference type="InterPro" id="IPR022694">
    <property type="entry name" value="3-OHacyl-CoA_DH"/>
</dbReference>
<accession>A0ABT1JDL6</accession>
<dbReference type="PANTHER" id="PTHR48075:SF5">
    <property type="entry name" value="3-HYDROXYBUTYRYL-COA DEHYDROGENASE"/>
    <property type="match status" value="1"/>
</dbReference>
<dbReference type="InterPro" id="IPR008927">
    <property type="entry name" value="6-PGluconate_DH-like_C_sf"/>
</dbReference>
<dbReference type="Gene3D" id="3.40.50.720">
    <property type="entry name" value="NAD(P)-binding Rossmann-like Domain"/>
    <property type="match status" value="1"/>
</dbReference>
<keyword evidence="7" id="KW-1185">Reference proteome</keyword>
<evidence type="ECO:0000313" key="7">
    <source>
        <dbReference type="Proteomes" id="UP000791080"/>
    </source>
</evidence>
<dbReference type="SUPFAM" id="SSF48179">
    <property type="entry name" value="6-phosphogluconate dehydrogenase C-terminal domain-like"/>
    <property type="match status" value="1"/>
</dbReference>
<dbReference type="InterPro" id="IPR013328">
    <property type="entry name" value="6PGD_dom2"/>
</dbReference>
<dbReference type="PANTHER" id="PTHR48075">
    <property type="entry name" value="3-HYDROXYACYL-COA DEHYDROGENASE FAMILY PROTEIN"/>
    <property type="match status" value="1"/>
</dbReference>
<dbReference type="InterPro" id="IPR006108">
    <property type="entry name" value="3HC_DH_C"/>
</dbReference>
<dbReference type="Pfam" id="PF02737">
    <property type="entry name" value="3HCDH_N"/>
    <property type="match status" value="1"/>
</dbReference>
<organism evidence="6 7">
    <name type="scientific">Actinoalloteichus caeruleus DSM 43889</name>
    <dbReference type="NCBI Taxonomy" id="1120930"/>
    <lineage>
        <taxon>Bacteria</taxon>
        <taxon>Bacillati</taxon>
        <taxon>Actinomycetota</taxon>
        <taxon>Actinomycetes</taxon>
        <taxon>Pseudonocardiales</taxon>
        <taxon>Pseudonocardiaceae</taxon>
        <taxon>Actinoalloteichus</taxon>
        <taxon>Actinoalloteichus cyanogriseus</taxon>
    </lineage>
</organism>
<proteinExistence type="inferred from homology"/>
<comment type="caution">
    <text evidence="6">The sequence shown here is derived from an EMBL/GenBank/DDBJ whole genome shotgun (WGS) entry which is preliminary data.</text>
</comment>
<feature type="domain" description="3-hydroxyacyl-CoA dehydrogenase NAD binding" evidence="5">
    <location>
        <begin position="10"/>
        <end position="185"/>
    </location>
</feature>
<dbReference type="SUPFAM" id="SSF51735">
    <property type="entry name" value="NAD(P)-binding Rossmann-fold domains"/>
    <property type="match status" value="1"/>
</dbReference>
<name>A0ABT1JDL6_ACTCY</name>
<keyword evidence="3" id="KW-0560">Oxidoreductase</keyword>
<evidence type="ECO:0000259" key="5">
    <source>
        <dbReference type="Pfam" id="PF02737"/>
    </source>
</evidence>
<evidence type="ECO:0000256" key="1">
    <source>
        <dbReference type="ARBA" id="ARBA00005086"/>
    </source>
</evidence>
<reference evidence="6 7" key="2">
    <citation type="submission" date="2022-06" db="EMBL/GenBank/DDBJ databases">
        <title>Genomic Encyclopedia of Type Strains, Phase I: the one thousand microbial genomes (KMG-I) project.</title>
        <authorList>
            <person name="Kyrpides N."/>
        </authorList>
    </citation>
    <scope>NUCLEOTIDE SEQUENCE [LARGE SCALE GENOMIC DNA]</scope>
    <source>
        <strain evidence="6 7">DSM 43889</strain>
    </source>
</reference>
<dbReference type="InterPro" id="IPR006176">
    <property type="entry name" value="3-OHacyl-CoA_DH_NAD-bd"/>
</dbReference>
<comment type="similarity">
    <text evidence="2">Belongs to the 3-hydroxyacyl-CoA dehydrogenase family.</text>
</comment>
<dbReference type="PIRSF" id="PIRSF000105">
    <property type="entry name" value="HCDH"/>
    <property type="match status" value="1"/>
</dbReference>
<reference evidence="6 7" key="1">
    <citation type="submission" date="2013-07" db="EMBL/GenBank/DDBJ databases">
        <authorList>
            <consortium name="DOE Joint Genome Institute"/>
            <person name="Reeve W."/>
            <person name="Huntemann M."/>
            <person name="Han J."/>
            <person name="Chen A."/>
            <person name="Kyrpides N."/>
            <person name="Mavromatis K."/>
            <person name="Markowitz V."/>
            <person name="Palaniappan K."/>
            <person name="Ivanova N."/>
            <person name="Schaumberg A."/>
            <person name="Pati A."/>
            <person name="Liolios K."/>
            <person name="Nordberg H.P."/>
            <person name="Cantor M.N."/>
            <person name="Hua S.X."/>
            <person name="Woyke T."/>
        </authorList>
    </citation>
    <scope>NUCLEOTIDE SEQUENCE [LARGE SCALE GENOMIC DNA]</scope>
    <source>
        <strain evidence="6 7">DSM 43889</strain>
    </source>
</reference>